<name>A0A7S1G274_9STRA</name>
<reference evidence="4" key="1">
    <citation type="submission" date="2021-01" db="EMBL/GenBank/DDBJ databases">
        <authorList>
            <person name="Corre E."/>
            <person name="Pelletier E."/>
            <person name="Niang G."/>
            <person name="Scheremetjew M."/>
            <person name="Finn R."/>
            <person name="Kale V."/>
            <person name="Holt S."/>
            <person name="Cochrane G."/>
            <person name="Meng A."/>
            <person name="Brown T."/>
            <person name="Cohen L."/>
        </authorList>
    </citation>
    <scope>NUCLEOTIDE SEQUENCE</scope>
    <source>
        <strain evidence="4">Ms1</strain>
    </source>
</reference>
<accession>A0A7S1G274</accession>
<protein>
    <recommendedName>
        <fullName evidence="3">t-SNARE coiled-coil homology domain-containing protein</fullName>
    </recommendedName>
</protein>
<dbReference type="GO" id="GO:0012505">
    <property type="term" value="C:endomembrane system"/>
    <property type="evidence" value="ECO:0007669"/>
    <property type="project" value="TreeGrafter"/>
</dbReference>
<dbReference type="GO" id="GO:0031201">
    <property type="term" value="C:SNARE complex"/>
    <property type="evidence" value="ECO:0007669"/>
    <property type="project" value="TreeGrafter"/>
</dbReference>
<proteinExistence type="inferred from homology"/>
<dbReference type="AlphaFoldDB" id="A0A7S1G274"/>
<dbReference type="PROSITE" id="PS50192">
    <property type="entry name" value="T_SNARE"/>
    <property type="match status" value="1"/>
</dbReference>
<dbReference type="SUPFAM" id="SSF47661">
    <property type="entry name" value="t-snare proteins"/>
    <property type="match status" value="1"/>
</dbReference>
<dbReference type="GO" id="GO:0048278">
    <property type="term" value="P:vesicle docking"/>
    <property type="evidence" value="ECO:0007669"/>
    <property type="project" value="TreeGrafter"/>
</dbReference>
<feature type="region of interest" description="Disordered" evidence="2">
    <location>
        <begin position="91"/>
        <end position="142"/>
    </location>
</feature>
<feature type="compositionally biased region" description="Gly residues" evidence="2">
    <location>
        <begin position="112"/>
        <end position="124"/>
    </location>
</feature>
<evidence type="ECO:0000256" key="2">
    <source>
        <dbReference type="SAM" id="MobiDB-lite"/>
    </source>
</evidence>
<dbReference type="InterPro" id="IPR010989">
    <property type="entry name" value="SNARE"/>
</dbReference>
<feature type="domain" description="T-SNARE coiled-coil homology" evidence="3">
    <location>
        <begin position="162"/>
        <end position="224"/>
    </location>
</feature>
<dbReference type="GO" id="GO:0006886">
    <property type="term" value="P:intracellular protein transport"/>
    <property type="evidence" value="ECO:0007669"/>
    <property type="project" value="TreeGrafter"/>
</dbReference>
<dbReference type="PANTHER" id="PTHR19957">
    <property type="entry name" value="SYNTAXIN"/>
    <property type="match status" value="1"/>
</dbReference>
<evidence type="ECO:0000313" key="4">
    <source>
        <dbReference type="EMBL" id="CAD8907649.1"/>
    </source>
</evidence>
<dbReference type="GO" id="GO:0005484">
    <property type="term" value="F:SNAP receptor activity"/>
    <property type="evidence" value="ECO:0007669"/>
    <property type="project" value="TreeGrafter"/>
</dbReference>
<dbReference type="GO" id="GO:0000149">
    <property type="term" value="F:SNARE binding"/>
    <property type="evidence" value="ECO:0007669"/>
    <property type="project" value="TreeGrafter"/>
</dbReference>
<evidence type="ECO:0000259" key="3">
    <source>
        <dbReference type="PROSITE" id="PS50192"/>
    </source>
</evidence>
<sequence length="236" mass="25480">MGLDDVRDKIAKIGSSKDTEASRRDLERKVVTLRDLCTRTLRALAAAPSGRDAGDAAATMAYTKVANDFTKLAKSAMKACNAFDTLAAEHPMETRRRRRGKEERGERERGGDWGAGGGAGGGRRGAPSPRGGDGDGGVGGEREMEHPVLRGMVAEDEAAINARLIAEREEEIHAIARDTHTVRDMVDDVAYLVGTQEQNIERIADNAERAAADTRRGVKELEKAQAEHEETTCAVQ</sequence>
<organism evidence="4">
    <name type="scientific">Bicosoecida sp. CB-2014</name>
    <dbReference type="NCBI Taxonomy" id="1486930"/>
    <lineage>
        <taxon>Eukaryota</taxon>
        <taxon>Sar</taxon>
        <taxon>Stramenopiles</taxon>
        <taxon>Bigyra</taxon>
        <taxon>Opalozoa</taxon>
        <taxon>Bicosoecida</taxon>
    </lineage>
</organism>
<dbReference type="EMBL" id="HBFS01001271">
    <property type="protein sequence ID" value="CAD8907649.1"/>
    <property type="molecule type" value="Transcribed_RNA"/>
</dbReference>
<dbReference type="GO" id="GO:0006906">
    <property type="term" value="P:vesicle fusion"/>
    <property type="evidence" value="ECO:0007669"/>
    <property type="project" value="TreeGrafter"/>
</dbReference>
<dbReference type="SUPFAM" id="SSF58038">
    <property type="entry name" value="SNARE fusion complex"/>
    <property type="match status" value="1"/>
</dbReference>
<gene>
    <name evidence="4" type="ORF">BSP0115_LOCUS845</name>
</gene>
<dbReference type="InterPro" id="IPR045242">
    <property type="entry name" value="Syntaxin"/>
</dbReference>
<dbReference type="Gene3D" id="1.20.5.110">
    <property type="match status" value="1"/>
</dbReference>
<feature type="compositionally biased region" description="Basic and acidic residues" evidence="2">
    <location>
        <begin position="91"/>
        <end position="111"/>
    </location>
</feature>
<feature type="region of interest" description="Disordered" evidence="2">
    <location>
        <begin position="1"/>
        <end position="24"/>
    </location>
</feature>
<dbReference type="SMART" id="SM00397">
    <property type="entry name" value="t_SNARE"/>
    <property type="match status" value="1"/>
</dbReference>
<dbReference type="InterPro" id="IPR000727">
    <property type="entry name" value="T_SNARE_dom"/>
</dbReference>
<dbReference type="PANTHER" id="PTHR19957:SF38">
    <property type="entry name" value="LD27581P"/>
    <property type="match status" value="1"/>
</dbReference>
<comment type="similarity">
    <text evidence="1">Belongs to the syntaxin family.</text>
</comment>
<evidence type="ECO:0000256" key="1">
    <source>
        <dbReference type="ARBA" id="ARBA00009063"/>
    </source>
</evidence>
<dbReference type="CDD" id="cd15840">
    <property type="entry name" value="SNARE_Qa"/>
    <property type="match status" value="1"/>
</dbReference>